<dbReference type="PRINTS" id="PR01415">
    <property type="entry name" value="ANKYRIN"/>
</dbReference>
<dbReference type="PROSITE" id="PS50088">
    <property type="entry name" value="ANK_REPEAT"/>
    <property type="match status" value="7"/>
</dbReference>
<feature type="repeat" description="ANK" evidence="3">
    <location>
        <begin position="691"/>
        <end position="723"/>
    </location>
</feature>
<accession>A0ABN9VFC9</accession>
<feature type="domain" description="U-box" evidence="6">
    <location>
        <begin position="290"/>
        <end position="363"/>
    </location>
</feature>
<keyword evidence="5" id="KW-0812">Transmembrane</keyword>
<feature type="repeat" description="ANK" evidence="3">
    <location>
        <begin position="553"/>
        <end position="585"/>
    </location>
</feature>
<feature type="repeat" description="ANK" evidence="3">
    <location>
        <begin position="619"/>
        <end position="651"/>
    </location>
</feature>
<dbReference type="SUPFAM" id="SSF48403">
    <property type="entry name" value="Ankyrin repeat"/>
    <property type="match status" value="1"/>
</dbReference>
<sequence length="1307" mass="137345">MATLCSKPAVIGVVSGAVGVAALVVLRRLWPERAPTRSSEEEMEERVAEPLDPELVDWLQAQRLPMLGTRLALHGYTSLDLLGDLSAAETEELLACVQLRAGHLARLRRSLRQLQRSAAGSPCTGAAAQGEEAPCAPVASAACPDALPQDPRRGARQHAGAAAAAEEAPVRTAVRVLQPLEAEDRNDQSQSPVSASAAAASAAPTARVSHSVGGLSAGSRAVLHDLARRPDLNGRIGTLLAWDSQASRWEFLVDGSTERLKVRSENVREAPGGSSSSSSSVAPPARQMPEVPDEFRCCITKELMEQPVITSDGHTYERRAIAQWFEEHGTSPKTGQELTDKVLRPNHSMRAQILAWRERHGLPPQPPWEPEPQETVRTAAPQNQHGQPLPGAVPTVTVQTPAGRVTIPVAVLQGGVPGGHEGPMPPGTTITTINTSEASLMNILHLSPTLREDLLALLRGQSGDVVGEADLGGMDNEELVHITAQHPHLMEVVVRHLQSNPELMAQMGPGAGGAAGSQDSPVFRAAREGECGVVEQLLGSATGERLRQELSATGDSLLHVAAWCGHVRLTAMLLARGHPIQVPSRNRSTALHYAAFRGHVDVTRLLLEARADTERRMVGGDVAIHQAAWQGHAEVLRALLENRCDLYAVKDDGDTALSLAAMRGHVAACRELIAGASTQPHPEGVGIRNYRGRSPLHAAAFGGNAEVVKVLLTANLCVDSTSEREETPLHLAVQSGSAAVVEELLRARANVDLPQLGTPDEHSPLHMAVLAGSTRIMQFLLMHRASVEASRRDGVTPLHMAVVTEATMSRRPGEGSPIAALVAAQGDINTRARNGTVPLHTCLGPLPQAAQHRVVALRSLLESRADVESVLLRGERPLHLAVGANLHAEAALLIQHRACVNAARSDGCSPLHVAVSSGLGACIDLLLRAGADTAARNAAGHTAAEVARQCGRESLEHALLRQASGSRANAVVSPPAALAAVQSEDAHRAAPAVPAAPARPPGAPHAAPAAEAIRQALMRSRLLTSAVAAAETAVEATLAVPAAQAGAAAEAARCTWLVRAGLPDEEGEGMPALQAEQEGSTLESMRRAAERDPGCMGFAYHPGCGRWFPKRRGTGRPQEGALHQKHEGQYWECAGHQLHPWPAPIRGPGRKQDPVVTPGPALLCECPCGARRASVCRARLLPGTQDPCSPELRRRASSTAASPKRARPEPQTPPPTCGISRAGSSCDGPGAPGWAREDARRERAASRPRSQGGVPLAPSQEWHCIRERVEAEPEAPGAGQEPPGPPSAALGAGAAALGEGGAGDGAA</sequence>
<feature type="repeat" description="ANK" evidence="3">
    <location>
        <begin position="760"/>
        <end position="792"/>
    </location>
</feature>
<dbReference type="Pfam" id="PF12796">
    <property type="entry name" value="Ank_2"/>
    <property type="match status" value="4"/>
</dbReference>
<organism evidence="7 8">
    <name type="scientific">Prorocentrum cordatum</name>
    <dbReference type="NCBI Taxonomy" id="2364126"/>
    <lineage>
        <taxon>Eukaryota</taxon>
        <taxon>Sar</taxon>
        <taxon>Alveolata</taxon>
        <taxon>Dinophyceae</taxon>
        <taxon>Prorocentrales</taxon>
        <taxon>Prorocentraceae</taxon>
        <taxon>Prorocentrum</taxon>
    </lineage>
</organism>
<feature type="repeat" description="ANK" evidence="3">
    <location>
        <begin position="724"/>
        <end position="756"/>
    </location>
</feature>
<dbReference type="SMART" id="SM00504">
    <property type="entry name" value="Ubox"/>
    <property type="match status" value="1"/>
</dbReference>
<dbReference type="SMART" id="SM00248">
    <property type="entry name" value="ANK"/>
    <property type="match status" value="10"/>
</dbReference>
<evidence type="ECO:0000256" key="2">
    <source>
        <dbReference type="ARBA" id="ARBA00023043"/>
    </source>
</evidence>
<name>A0ABN9VFC9_9DINO</name>
<dbReference type="Pfam" id="PF04564">
    <property type="entry name" value="U-box"/>
    <property type="match status" value="1"/>
</dbReference>
<dbReference type="EMBL" id="CAUYUJ010016986">
    <property type="protein sequence ID" value="CAK0870691.1"/>
    <property type="molecule type" value="Genomic_DNA"/>
</dbReference>
<keyword evidence="2 3" id="KW-0040">ANK repeat</keyword>
<comment type="caution">
    <text evidence="7">The sequence shown here is derived from an EMBL/GenBank/DDBJ whole genome shotgun (WGS) entry which is preliminary data.</text>
</comment>
<dbReference type="InterPro" id="IPR013083">
    <property type="entry name" value="Znf_RING/FYVE/PHD"/>
</dbReference>
<feature type="compositionally biased region" description="Gly residues" evidence="4">
    <location>
        <begin position="1298"/>
        <end position="1307"/>
    </location>
</feature>
<evidence type="ECO:0000259" key="6">
    <source>
        <dbReference type="PROSITE" id="PS51698"/>
    </source>
</evidence>
<dbReference type="PROSITE" id="PS51698">
    <property type="entry name" value="U_BOX"/>
    <property type="match status" value="1"/>
</dbReference>
<feature type="compositionally biased region" description="Basic and acidic residues" evidence="4">
    <location>
        <begin position="1235"/>
        <end position="1245"/>
    </location>
</feature>
<evidence type="ECO:0000313" key="7">
    <source>
        <dbReference type="EMBL" id="CAK0870691.1"/>
    </source>
</evidence>
<dbReference type="CDD" id="cd16655">
    <property type="entry name" value="RING-Ubox_WDSUB1-like"/>
    <property type="match status" value="1"/>
</dbReference>
<dbReference type="PANTHER" id="PTHR24198">
    <property type="entry name" value="ANKYRIN REPEAT AND PROTEIN KINASE DOMAIN-CONTAINING PROTEIN"/>
    <property type="match status" value="1"/>
</dbReference>
<dbReference type="InterPro" id="IPR036770">
    <property type="entry name" value="Ankyrin_rpt-contain_sf"/>
</dbReference>
<feature type="compositionally biased region" description="Low complexity" evidence="4">
    <location>
        <begin position="1274"/>
        <end position="1297"/>
    </location>
</feature>
<dbReference type="SUPFAM" id="SSF57850">
    <property type="entry name" value="RING/U-box"/>
    <property type="match status" value="1"/>
</dbReference>
<feature type="repeat" description="ANK" evidence="3">
    <location>
        <begin position="586"/>
        <end position="618"/>
    </location>
</feature>
<protein>
    <recommendedName>
        <fullName evidence="6">U-box domain-containing protein</fullName>
    </recommendedName>
</protein>
<evidence type="ECO:0000313" key="8">
    <source>
        <dbReference type="Proteomes" id="UP001189429"/>
    </source>
</evidence>
<keyword evidence="8" id="KW-1185">Reference proteome</keyword>
<feature type="transmembrane region" description="Helical" evidence="5">
    <location>
        <begin position="9"/>
        <end position="30"/>
    </location>
</feature>
<dbReference type="InterPro" id="IPR003613">
    <property type="entry name" value="Ubox_domain"/>
</dbReference>
<evidence type="ECO:0000256" key="3">
    <source>
        <dbReference type="PROSITE-ProRule" id="PRU00023"/>
    </source>
</evidence>
<proteinExistence type="predicted"/>
<feature type="region of interest" description="Disordered" evidence="4">
    <location>
        <begin position="263"/>
        <end position="289"/>
    </location>
</feature>
<dbReference type="Gene3D" id="1.25.40.20">
    <property type="entry name" value="Ankyrin repeat-containing domain"/>
    <property type="match status" value="4"/>
</dbReference>
<gene>
    <name evidence="7" type="ORF">PCOR1329_LOCUS56726</name>
</gene>
<dbReference type="PANTHER" id="PTHR24198:SF165">
    <property type="entry name" value="ANKYRIN REPEAT-CONTAINING PROTEIN-RELATED"/>
    <property type="match status" value="1"/>
</dbReference>
<evidence type="ECO:0000256" key="1">
    <source>
        <dbReference type="ARBA" id="ARBA00022737"/>
    </source>
</evidence>
<feature type="region of interest" description="Disordered" evidence="4">
    <location>
        <begin position="146"/>
        <end position="168"/>
    </location>
</feature>
<evidence type="ECO:0000256" key="4">
    <source>
        <dbReference type="SAM" id="MobiDB-lite"/>
    </source>
</evidence>
<dbReference type="InterPro" id="IPR002110">
    <property type="entry name" value="Ankyrin_rpt"/>
</dbReference>
<keyword evidence="1" id="KW-0677">Repeat</keyword>
<feature type="compositionally biased region" description="Low complexity" evidence="4">
    <location>
        <begin position="157"/>
        <end position="168"/>
    </location>
</feature>
<dbReference type="PROSITE" id="PS50297">
    <property type="entry name" value="ANK_REP_REGION"/>
    <property type="match status" value="6"/>
</dbReference>
<dbReference type="Gene3D" id="3.30.40.10">
    <property type="entry name" value="Zinc/RING finger domain, C3HC4 (zinc finger)"/>
    <property type="match status" value="1"/>
</dbReference>
<dbReference type="Proteomes" id="UP001189429">
    <property type="component" value="Unassembled WGS sequence"/>
</dbReference>
<keyword evidence="5" id="KW-1133">Transmembrane helix</keyword>
<feature type="repeat" description="ANK" evidence="3">
    <location>
        <begin position="906"/>
        <end position="938"/>
    </location>
</feature>
<reference evidence="7" key="1">
    <citation type="submission" date="2023-10" db="EMBL/GenBank/DDBJ databases">
        <authorList>
            <person name="Chen Y."/>
            <person name="Shah S."/>
            <person name="Dougan E. K."/>
            <person name="Thang M."/>
            <person name="Chan C."/>
        </authorList>
    </citation>
    <scope>NUCLEOTIDE SEQUENCE [LARGE SCALE GENOMIC DNA]</scope>
</reference>
<evidence type="ECO:0000256" key="5">
    <source>
        <dbReference type="SAM" id="Phobius"/>
    </source>
</evidence>
<keyword evidence="5" id="KW-0472">Membrane</keyword>
<feature type="region of interest" description="Disordered" evidence="4">
    <location>
        <begin position="1186"/>
        <end position="1307"/>
    </location>
</feature>